<dbReference type="EMBL" id="QHLY01000012">
    <property type="protein sequence ID" value="PXA67205.1"/>
    <property type="molecule type" value="Genomic_DNA"/>
</dbReference>
<feature type="domain" description="Transcription regulator PadR N-terminal" evidence="2">
    <location>
        <begin position="16"/>
        <end position="87"/>
    </location>
</feature>
<sequence>MTYVIVDDVALLDILILSNLRAGPVHGYELKQRVQRPTMTKLSNNSLYPILRRFEEGGAVTSIREAQEGRPARTVYAITEQGRALLTELISTLPAGLAANEEEFLARVNFFAEIEPAARRGIIEARNLALYARIEQVRTLLAETANSPAAAWRALAMTHLATTLEAERRWVTSLDTSIESGTPPTDSEGPDDSR</sequence>
<reference evidence="3 4" key="1">
    <citation type="submission" date="2018-05" db="EMBL/GenBank/DDBJ databases">
        <title>Genetic diversity of glacier-inhabiting Cryobacterium bacteria in China and description of Cryobacterium mengkeensis sp. nov. and Arthrobacter glacialis sp. nov.</title>
        <authorList>
            <person name="Liu Q."/>
            <person name="Xin Y.-H."/>
        </authorList>
    </citation>
    <scope>NUCLEOTIDE SEQUENCE [LARGE SCALE GENOMIC DNA]</scope>
    <source>
        <strain evidence="3 4">SK-1</strain>
    </source>
</reference>
<name>A0A317ZR29_9MICO</name>
<evidence type="ECO:0000313" key="4">
    <source>
        <dbReference type="Proteomes" id="UP000246722"/>
    </source>
</evidence>
<evidence type="ECO:0000259" key="2">
    <source>
        <dbReference type="Pfam" id="PF03551"/>
    </source>
</evidence>
<dbReference type="PANTHER" id="PTHR43252:SF2">
    <property type="entry name" value="TRANSCRIPTION REGULATOR, PADR-LIKE FAMILY"/>
    <property type="match status" value="1"/>
</dbReference>
<gene>
    <name evidence="3" type="ORF">CTB96_10620</name>
</gene>
<dbReference type="PANTHER" id="PTHR43252">
    <property type="entry name" value="TRANSCRIPTIONAL REGULATOR YQJI"/>
    <property type="match status" value="1"/>
</dbReference>
<feature type="region of interest" description="Disordered" evidence="1">
    <location>
        <begin position="174"/>
        <end position="194"/>
    </location>
</feature>
<dbReference type="AlphaFoldDB" id="A0A317ZR29"/>
<evidence type="ECO:0000256" key="1">
    <source>
        <dbReference type="SAM" id="MobiDB-lite"/>
    </source>
</evidence>
<dbReference type="Pfam" id="PF03551">
    <property type="entry name" value="PadR"/>
    <property type="match status" value="1"/>
</dbReference>
<evidence type="ECO:0000313" key="3">
    <source>
        <dbReference type="EMBL" id="PXA67205.1"/>
    </source>
</evidence>
<accession>A0A317ZR29</accession>
<keyword evidence="4" id="KW-1185">Reference proteome</keyword>
<dbReference type="OrthoDB" id="8443918at2"/>
<dbReference type="InterPro" id="IPR036390">
    <property type="entry name" value="WH_DNA-bd_sf"/>
</dbReference>
<dbReference type="SUPFAM" id="SSF46785">
    <property type="entry name" value="Winged helix' DNA-binding domain"/>
    <property type="match status" value="1"/>
</dbReference>
<organism evidence="3 4">
    <name type="scientific">Cryobacterium arcticum</name>
    <dbReference type="NCBI Taxonomy" id="670052"/>
    <lineage>
        <taxon>Bacteria</taxon>
        <taxon>Bacillati</taxon>
        <taxon>Actinomycetota</taxon>
        <taxon>Actinomycetes</taxon>
        <taxon>Micrococcales</taxon>
        <taxon>Microbacteriaceae</taxon>
        <taxon>Cryobacterium</taxon>
    </lineage>
</organism>
<dbReference type="Proteomes" id="UP000246722">
    <property type="component" value="Unassembled WGS sequence"/>
</dbReference>
<protein>
    <submittedName>
        <fullName evidence="3">PadR family transcriptional regulator</fullName>
    </submittedName>
</protein>
<comment type="caution">
    <text evidence="3">The sequence shown here is derived from an EMBL/GenBank/DDBJ whole genome shotgun (WGS) entry which is preliminary data.</text>
</comment>
<dbReference type="InterPro" id="IPR036388">
    <property type="entry name" value="WH-like_DNA-bd_sf"/>
</dbReference>
<feature type="compositionally biased region" description="Polar residues" evidence="1">
    <location>
        <begin position="174"/>
        <end position="185"/>
    </location>
</feature>
<dbReference type="Gene3D" id="1.10.10.10">
    <property type="entry name" value="Winged helix-like DNA-binding domain superfamily/Winged helix DNA-binding domain"/>
    <property type="match status" value="1"/>
</dbReference>
<dbReference type="InterPro" id="IPR005149">
    <property type="entry name" value="Tscrpt_reg_PadR_N"/>
</dbReference>
<proteinExistence type="predicted"/>